<evidence type="ECO:0000256" key="3">
    <source>
        <dbReference type="ARBA" id="ARBA00022723"/>
    </source>
</evidence>
<dbReference type="RefSeq" id="WP_067871365.1">
    <property type="nucleotide sequence ID" value="NZ_JAAXOP010000008.1"/>
</dbReference>
<dbReference type="EMBL" id="JAAXOP010000008">
    <property type="protein sequence ID" value="NKY51667.1"/>
    <property type="molecule type" value="Genomic_DNA"/>
</dbReference>
<dbReference type="GO" id="GO:0005506">
    <property type="term" value="F:iron ion binding"/>
    <property type="evidence" value="ECO:0007669"/>
    <property type="project" value="InterPro"/>
</dbReference>
<keyword evidence="4" id="KW-0560">Oxidoreductase</keyword>
<dbReference type="GO" id="GO:0016705">
    <property type="term" value="F:oxidoreductase activity, acting on paired donors, with incorporation or reduction of molecular oxygen"/>
    <property type="evidence" value="ECO:0007669"/>
    <property type="project" value="InterPro"/>
</dbReference>
<dbReference type="PRINTS" id="PR00359">
    <property type="entry name" value="BP450"/>
</dbReference>
<name>A0A846XYG9_9NOCA</name>
<evidence type="ECO:0000313" key="7">
    <source>
        <dbReference type="EMBL" id="NKY51667.1"/>
    </source>
</evidence>
<evidence type="ECO:0000256" key="4">
    <source>
        <dbReference type="ARBA" id="ARBA00023002"/>
    </source>
</evidence>
<reference evidence="7 8" key="1">
    <citation type="submission" date="2020-04" db="EMBL/GenBank/DDBJ databases">
        <title>MicrobeNet Type strains.</title>
        <authorList>
            <person name="Nicholson A.C."/>
        </authorList>
    </citation>
    <scope>NUCLEOTIDE SEQUENCE [LARGE SCALE GENOMIC DNA]</scope>
    <source>
        <strain evidence="7 8">JCM 12354</strain>
    </source>
</reference>
<protein>
    <submittedName>
        <fullName evidence="7">Cytochrome P450</fullName>
    </submittedName>
</protein>
<evidence type="ECO:0000256" key="1">
    <source>
        <dbReference type="ARBA" id="ARBA00010617"/>
    </source>
</evidence>
<evidence type="ECO:0000256" key="6">
    <source>
        <dbReference type="ARBA" id="ARBA00023033"/>
    </source>
</evidence>
<evidence type="ECO:0000256" key="2">
    <source>
        <dbReference type="ARBA" id="ARBA00022617"/>
    </source>
</evidence>
<dbReference type="GO" id="GO:0020037">
    <property type="term" value="F:heme binding"/>
    <property type="evidence" value="ECO:0007669"/>
    <property type="project" value="InterPro"/>
</dbReference>
<dbReference type="PANTHER" id="PTHR46696">
    <property type="entry name" value="P450, PUTATIVE (EUROFUNG)-RELATED"/>
    <property type="match status" value="1"/>
</dbReference>
<dbReference type="SUPFAM" id="SSF48264">
    <property type="entry name" value="Cytochrome P450"/>
    <property type="match status" value="1"/>
</dbReference>
<dbReference type="InterPro" id="IPR002397">
    <property type="entry name" value="Cyt_P450_B"/>
</dbReference>
<dbReference type="Pfam" id="PF00067">
    <property type="entry name" value="p450"/>
    <property type="match status" value="2"/>
</dbReference>
<evidence type="ECO:0000256" key="5">
    <source>
        <dbReference type="ARBA" id="ARBA00023004"/>
    </source>
</evidence>
<dbReference type="PRINTS" id="PR00385">
    <property type="entry name" value="P450"/>
</dbReference>
<keyword evidence="3" id="KW-0479">Metal-binding</keyword>
<keyword evidence="2" id="KW-0349">Heme</keyword>
<gene>
    <name evidence="7" type="ORF">HGA08_15715</name>
</gene>
<comment type="caution">
    <text evidence="7">The sequence shown here is derived from an EMBL/GenBank/DDBJ whole genome shotgun (WGS) entry which is preliminary data.</text>
</comment>
<proteinExistence type="inferred from homology"/>
<keyword evidence="5" id="KW-0408">Iron</keyword>
<dbReference type="InterPro" id="IPR001128">
    <property type="entry name" value="Cyt_P450"/>
</dbReference>
<dbReference type="InterPro" id="IPR036396">
    <property type="entry name" value="Cyt_P450_sf"/>
</dbReference>
<keyword evidence="6" id="KW-0503">Monooxygenase</keyword>
<dbReference type="AlphaFoldDB" id="A0A846XYG9"/>
<dbReference type="Proteomes" id="UP000565711">
    <property type="component" value="Unassembled WGS sequence"/>
</dbReference>
<accession>A0A846XYG9</accession>
<keyword evidence="8" id="KW-1185">Reference proteome</keyword>
<comment type="similarity">
    <text evidence="1">Belongs to the cytochrome P450 family.</text>
</comment>
<organism evidence="7 8">
    <name type="scientific">Nocardia vermiculata</name>
    <dbReference type="NCBI Taxonomy" id="257274"/>
    <lineage>
        <taxon>Bacteria</taxon>
        <taxon>Bacillati</taxon>
        <taxon>Actinomycetota</taxon>
        <taxon>Actinomycetes</taxon>
        <taxon>Mycobacteriales</taxon>
        <taxon>Nocardiaceae</taxon>
        <taxon>Nocardia</taxon>
    </lineage>
</organism>
<dbReference type="PANTHER" id="PTHR46696:SF6">
    <property type="entry name" value="P450, PUTATIVE (EUROFUNG)-RELATED"/>
    <property type="match status" value="1"/>
</dbReference>
<dbReference type="GO" id="GO:0004497">
    <property type="term" value="F:monooxygenase activity"/>
    <property type="evidence" value="ECO:0007669"/>
    <property type="project" value="UniProtKB-KW"/>
</dbReference>
<evidence type="ECO:0000313" key="8">
    <source>
        <dbReference type="Proteomes" id="UP000565711"/>
    </source>
</evidence>
<dbReference type="Gene3D" id="1.10.630.10">
    <property type="entry name" value="Cytochrome P450"/>
    <property type="match status" value="1"/>
</dbReference>
<sequence length="410" mass="46329">MPELTDNPGRTRDLGGCPVFHTDYRVERPALETHRLLNAEREAARFAWNDSTEEGFWVLNRFDDVREALQRDDDFTNDQVSAFHRSPPRVLLPENLNQPEHAEMRKILNPFFAPKLVRRVADLAQERATALVDAIAPRGSEDMASGFGMIYPTELFLALLGLPVEDGATLMPWVEGQFIGFFDKTPEAQRIAADTRRELDAYFAAAIAARRKAPGDPSTDLVTRLITAEYQGAPIPDEMILTICMTIMSAGLDTTRSALGYTFLHMATHPEDRQRLIDDPELWPNAIEEIIRLYGLIIQDGREAARDMDFHGLPIRKGDLVWLGLAAANQDPRAFEDPEAFDPDRPNLTRHLGFGAGFHRCLGMHLARAELVVALTEWHKKIPHYRIADGAELRERGSQLRLQHVPLVWD</sequence>